<comment type="caution">
    <text evidence="4">The sequence shown here is derived from an EMBL/GenBank/DDBJ whole genome shotgun (WGS) entry which is preliminary data.</text>
</comment>
<evidence type="ECO:0000313" key="4">
    <source>
        <dbReference type="EMBL" id="PSK94638.1"/>
    </source>
</evidence>
<dbReference type="NCBIfam" id="TIGR04183">
    <property type="entry name" value="Por_Secre_tail"/>
    <property type="match status" value="1"/>
</dbReference>
<gene>
    <name evidence="4" type="ORF">B0I18_101797</name>
</gene>
<dbReference type="Proteomes" id="UP000240572">
    <property type="component" value="Unassembled WGS sequence"/>
</dbReference>
<accession>A0A2P8DBN1</accession>
<dbReference type="InterPro" id="IPR011042">
    <property type="entry name" value="6-blade_b-propeller_TolB-like"/>
</dbReference>
<proteinExistence type="predicted"/>
<evidence type="ECO:0000259" key="3">
    <source>
        <dbReference type="Pfam" id="PF20009"/>
    </source>
</evidence>
<dbReference type="OrthoDB" id="681062at2"/>
<feature type="domain" description="Secretion system C-terminal sorting" evidence="2">
    <location>
        <begin position="731"/>
        <end position="796"/>
    </location>
</feature>
<dbReference type="InterPro" id="IPR050778">
    <property type="entry name" value="Cueball_EGF_LRP_Nidogen"/>
</dbReference>
<dbReference type="Gene3D" id="2.120.10.30">
    <property type="entry name" value="TolB, C-terminal domain"/>
    <property type="match status" value="1"/>
</dbReference>
<dbReference type="SUPFAM" id="SSF63825">
    <property type="entry name" value="YWTD domain"/>
    <property type="match status" value="1"/>
</dbReference>
<dbReference type="InterPro" id="IPR026444">
    <property type="entry name" value="Secre_tail"/>
</dbReference>
<keyword evidence="1" id="KW-0732">Signal</keyword>
<dbReference type="GO" id="GO:0017147">
    <property type="term" value="F:Wnt-protein binding"/>
    <property type="evidence" value="ECO:0007669"/>
    <property type="project" value="TreeGrafter"/>
</dbReference>
<dbReference type="InterPro" id="IPR045474">
    <property type="entry name" value="GEVED"/>
</dbReference>
<reference evidence="4 5" key="1">
    <citation type="submission" date="2018-03" db="EMBL/GenBank/DDBJ databases">
        <title>Genomic Encyclopedia of Type Strains, Phase III (KMG-III): the genomes of soil and plant-associated and newly described type strains.</title>
        <authorList>
            <person name="Whitman W."/>
        </authorList>
    </citation>
    <scope>NUCLEOTIDE SEQUENCE [LARGE SCALE GENOMIC DNA]</scope>
    <source>
        <strain evidence="4 5">CGMCC 1.12700</strain>
    </source>
</reference>
<name>A0A2P8DBN1_9BACT</name>
<organism evidence="4 5">
    <name type="scientific">Taibaiella chishuiensis</name>
    <dbReference type="NCBI Taxonomy" id="1434707"/>
    <lineage>
        <taxon>Bacteria</taxon>
        <taxon>Pseudomonadati</taxon>
        <taxon>Bacteroidota</taxon>
        <taxon>Chitinophagia</taxon>
        <taxon>Chitinophagales</taxon>
        <taxon>Chitinophagaceae</taxon>
        <taxon>Taibaiella</taxon>
    </lineage>
</organism>
<dbReference type="PANTHER" id="PTHR46513:SF13">
    <property type="entry name" value="EGF-LIKE DOMAIN-CONTAINING PROTEIN"/>
    <property type="match status" value="1"/>
</dbReference>
<dbReference type="Pfam" id="PF18962">
    <property type="entry name" value="Por_Secre_tail"/>
    <property type="match status" value="1"/>
</dbReference>
<feature type="domain" description="GEVED" evidence="3">
    <location>
        <begin position="100"/>
        <end position="180"/>
    </location>
</feature>
<dbReference type="InterPro" id="IPR000033">
    <property type="entry name" value="LDLR_classB_rpt"/>
</dbReference>
<evidence type="ECO:0000256" key="1">
    <source>
        <dbReference type="SAM" id="SignalP"/>
    </source>
</evidence>
<dbReference type="GO" id="GO:0042813">
    <property type="term" value="F:Wnt receptor activity"/>
    <property type="evidence" value="ECO:0007669"/>
    <property type="project" value="TreeGrafter"/>
</dbReference>
<dbReference type="PANTHER" id="PTHR46513">
    <property type="entry name" value="VITELLOGENIN RECEPTOR-LIKE PROTEIN-RELATED-RELATED"/>
    <property type="match status" value="1"/>
</dbReference>
<dbReference type="EMBL" id="PYGD01000001">
    <property type="protein sequence ID" value="PSK94638.1"/>
    <property type="molecule type" value="Genomic_DNA"/>
</dbReference>
<protein>
    <submittedName>
        <fullName evidence="4">Putative secreted protein (Por secretion system target)</fullName>
    </submittedName>
</protein>
<evidence type="ECO:0000259" key="2">
    <source>
        <dbReference type="Pfam" id="PF18962"/>
    </source>
</evidence>
<dbReference type="GO" id="GO:0060070">
    <property type="term" value="P:canonical Wnt signaling pathway"/>
    <property type="evidence" value="ECO:0007669"/>
    <property type="project" value="TreeGrafter"/>
</dbReference>
<dbReference type="Pfam" id="PF20009">
    <property type="entry name" value="GEVED"/>
    <property type="match status" value="1"/>
</dbReference>
<evidence type="ECO:0000313" key="5">
    <source>
        <dbReference type="Proteomes" id="UP000240572"/>
    </source>
</evidence>
<feature type="chain" id="PRO_5015113707" evidence="1">
    <location>
        <begin position="29"/>
        <end position="799"/>
    </location>
</feature>
<keyword evidence="5" id="KW-1185">Reference proteome</keyword>
<sequence length="799" mass="85473">MFRSTFKRPLKFMLLCMVLSLSLSRAGAQFICSPQVTATNFYISNVMFNYSGAGLTWPTGNNGYSANVSASSKTIPRYYAHTATFWFELKNTSAAAITVYFRFFADWNQNGGFTDGAYEMGNSVPVIIPANSSTGASYSMAPPVDAKYGFIRVRLVVSQNSNLTDPCGTIAGEVEDYKITVLSNSAPVMPATASIFMNPMLTTQTASEGFSVNQIITGSQPETALITDADDSTGYYVPRGIAIYGVGGTGYWQYKTTSSDAWANLGLPSPSSAMLLLGDSKTDTRYQPGARLRFLPTGPGNAGITFQAWDGTSSGPHGSFNGVMGSGGVSAFSTVARGINIPVTTVMPTHKFYLASPSADNIIAAPFNPATGVAYDPAPIVSNNTNLTNITDMDLDVTNNKLVWTESAAVDKIVSANMDGSNVTVLYTFPNTASDPRGIAFGGGRMYYTDNGGTGKGIYKANLNGTGRQLITGGAGQLPTPTEIKDIEYYNNKLYVAAGPVNGFYNIYQIDTTGANPVVVIGSTSNIEQLDVKAGMVFWTENGTTSRVQVKLLSQINTITLVSANNRTFRDIQLDSANSRVYYLDEMPAANRPSDRYLMYVPLAGGLPVKVLNLPEAYTSLVSAFNPASLAITLEDFNGKALAKTNRLQWLVGSEGPGARYSLERSADGTSFVPLAVIAGAKARQYQYEDASPLQGTSFYRLHLQDDAGEDSYSKTIALQRGAGNNNTVVVYPNPAKDVLQVLGAEVQLLELYNIMGQKVAGSGGMNMLSLAHLPAGIYNLRITLAGSQEVISEKVIKQ</sequence>
<dbReference type="SMART" id="SM00135">
    <property type="entry name" value="LY"/>
    <property type="match status" value="2"/>
</dbReference>
<feature type="signal peptide" evidence="1">
    <location>
        <begin position="1"/>
        <end position="28"/>
    </location>
</feature>
<dbReference type="AlphaFoldDB" id="A0A2P8DBN1"/>
<dbReference type="GO" id="GO:0005886">
    <property type="term" value="C:plasma membrane"/>
    <property type="evidence" value="ECO:0007669"/>
    <property type="project" value="TreeGrafter"/>
</dbReference>